<dbReference type="InterPro" id="IPR011989">
    <property type="entry name" value="ARM-like"/>
</dbReference>
<evidence type="ECO:0000313" key="1">
    <source>
        <dbReference type="EMBL" id="KAL0270247.1"/>
    </source>
</evidence>
<accession>A0AAW2HL10</accession>
<dbReference type="GO" id="GO:0015630">
    <property type="term" value="C:microtubule cytoskeleton"/>
    <property type="evidence" value="ECO:0007669"/>
    <property type="project" value="TreeGrafter"/>
</dbReference>
<dbReference type="Pfam" id="PF00514">
    <property type="entry name" value="Arm"/>
    <property type="match status" value="3"/>
</dbReference>
<proteinExistence type="predicted"/>
<evidence type="ECO:0008006" key="2">
    <source>
        <dbReference type="Google" id="ProtNLM"/>
    </source>
</evidence>
<dbReference type="GO" id="GO:0003341">
    <property type="term" value="P:cilium movement"/>
    <property type="evidence" value="ECO:0007669"/>
    <property type="project" value="TreeGrafter"/>
</dbReference>
<protein>
    <recommendedName>
        <fullName evidence="2">Sperm-associated antigen 6</fullName>
    </recommendedName>
</protein>
<dbReference type="GO" id="GO:0008017">
    <property type="term" value="F:microtubule binding"/>
    <property type="evidence" value="ECO:0007669"/>
    <property type="project" value="TreeGrafter"/>
</dbReference>
<dbReference type="EMBL" id="JARGDH010000004">
    <property type="protein sequence ID" value="KAL0270247.1"/>
    <property type="molecule type" value="Genomic_DNA"/>
</dbReference>
<dbReference type="PANTHER" id="PTHR23314">
    <property type="entry name" value="SPERM-ASSOCIATED ANTIGEN 6 ARMADILLO REPEAT-CONTAINING"/>
    <property type="match status" value="1"/>
</dbReference>
<dbReference type="InterPro" id="IPR016024">
    <property type="entry name" value="ARM-type_fold"/>
</dbReference>
<gene>
    <name evidence="1" type="ORF">PYX00_007720</name>
</gene>
<dbReference type="SUPFAM" id="SSF48371">
    <property type="entry name" value="ARM repeat"/>
    <property type="match status" value="1"/>
</dbReference>
<comment type="caution">
    <text evidence="1">The sequence shown here is derived from an EMBL/GenBank/DDBJ whole genome shotgun (WGS) entry which is preliminary data.</text>
</comment>
<sequence>MTARLTLQVLDQYQKARCKFAQDVSELASRSSNVECLVTAGVLDLLRPLLCDPVVSVQQAAAVALGKMANQDEKIAEAIVRKDMLSTLLVGLEKQNKYCKKARLYVLRSIARQSPELADVVIHSGALDAIILCLEDFDQGVKESAVWAVGYVARHSTTQAQAVVDAGAVPLLVLCLQEPELTLRQIAASTFSDIAKHSLRLATTVVDAGAIPCLAKSIANTDIRLKRQSLNALANISKHSVDLAELVVESEIFPEVLMFLSHPDDEVKKSAATLVKEVIKHSLELAQLVVNTGAVAALIEHIAITRCSVRLPGIMSLGYICAHNDQLALAVISARGVTILRDALMQETENHILSATVWAIGQCGKHSPEHAGCIAACDLFPKMLELYTSDDSTEDLKQKCKCALKQVLQKTLQVSALEPLLEGVPSNIIKYVLGQYSKILPNDARARRAFVASGTLRKVQEIDAEPGSTLMEYITIINCCFPDEVVRYYSPGYPDSLLERVEQYHPQIPPLLGGSRQSSEDTMKNLMNEDDEPKSCVAAV</sequence>
<name>A0AAW2HL10_9NEOP</name>
<dbReference type="PANTHER" id="PTHR23314:SF0">
    <property type="entry name" value="SPERM-ASSOCIATED ANTIGEN 6"/>
    <property type="match status" value="1"/>
</dbReference>
<dbReference type="SMART" id="SM00185">
    <property type="entry name" value="ARM"/>
    <property type="match status" value="7"/>
</dbReference>
<dbReference type="InterPro" id="IPR000225">
    <property type="entry name" value="Armadillo"/>
</dbReference>
<reference evidence="1" key="1">
    <citation type="journal article" date="2024" name="Gigascience">
        <title>Chromosome-level genome of the poultry shaft louse Menopon gallinae provides insight into the host-switching and adaptive evolution of parasitic lice.</title>
        <authorList>
            <person name="Xu Y."/>
            <person name="Ma L."/>
            <person name="Liu S."/>
            <person name="Liang Y."/>
            <person name="Liu Q."/>
            <person name="He Z."/>
            <person name="Tian L."/>
            <person name="Duan Y."/>
            <person name="Cai W."/>
            <person name="Li H."/>
            <person name="Song F."/>
        </authorList>
    </citation>
    <scope>NUCLEOTIDE SEQUENCE</scope>
    <source>
        <strain evidence="1">Cailab_2023a</strain>
    </source>
</reference>
<dbReference type="AlphaFoldDB" id="A0AAW2HL10"/>
<organism evidence="1">
    <name type="scientific">Menopon gallinae</name>
    <name type="common">poultry shaft louse</name>
    <dbReference type="NCBI Taxonomy" id="328185"/>
    <lineage>
        <taxon>Eukaryota</taxon>
        <taxon>Metazoa</taxon>
        <taxon>Ecdysozoa</taxon>
        <taxon>Arthropoda</taxon>
        <taxon>Hexapoda</taxon>
        <taxon>Insecta</taxon>
        <taxon>Pterygota</taxon>
        <taxon>Neoptera</taxon>
        <taxon>Paraneoptera</taxon>
        <taxon>Psocodea</taxon>
        <taxon>Troctomorpha</taxon>
        <taxon>Phthiraptera</taxon>
        <taxon>Amblycera</taxon>
        <taxon>Menoponidae</taxon>
        <taxon>Menopon</taxon>
    </lineage>
</organism>
<dbReference type="Gene3D" id="1.25.10.10">
    <property type="entry name" value="Leucine-rich Repeat Variant"/>
    <property type="match status" value="2"/>
</dbReference>